<dbReference type="GO" id="GO:0032357">
    <property type="term" value="F:oxidized purine DNA binding"/>
    <property type="evidence" value="ECO:0007669"/>
    <property type="project" value="TreeGrafter"/>
</dbReference>
<keyword evidence="13" id="KW-0326">Glycosidase</keyword>
<dbReference type="EMBL" id="CP026923">
    <property type="protein sequence ID" value="AVG23613.1"/>
    <property type="molecule type" value="Genomic_DNA"/>
</dbReference>
<dbReference type="PANTHER" id="PTHR42944">
    <property type="entry name" value="ADENINE DNA GLYCOSYLASE"/>
    <property type="match status" value="1"/>
</dbReference>
<evidence type="ECO:0000259" key="14">
    <source>
        <dbReference type="SMART" id="SM00478"/>
    </source>
</evidence>
<evidence type="ECO:0000256" key="9">
    <source>
        <dbReference type="ARBA" id="ARBA00022801"/>
    </source>
</evidence>
<dbReference type="GO" id="GO:0000701">
    <property type="term" value="F:purine-specific mismatch base pair DNA N-glycosylase activity"/>
    <property type="evidence" value="ECO:0007669"/>
    <property type="project" value="UniProtKB-EC"/>
</dbReference>
<evidence type="ECO:0000256" key="10">
    <source>
        <dbReference type="ARBA" id="ARBA00023004"/>
    </source>
</evidence>
<keyword evidence="11" id="KW-0411">Iron-sulfur</keyword>
<keyword evidence="8" id="KW-0227">DNA damage</keyword>
<accession>A0A2L2BPL4</accession>
<gene>
    <name evidence="15" type="ORF">C3B54_11628</name>
</gene>
<feature type="domain" description="HhH-GPD" evidence="14">
    <location>
        <begin position="43"/>
        <end position="186"/>
    </location>
</feature>
<dbReference type="InterPro" id="IPR003651">
    <property type="entry name" value="Endonuclease3_FeS-loop_motif"/>
</dbReference>
<proteinExistence type="inferred from homology"/>
<dbReference type="Pfam" id="PF00633">
    <property type="entry name" value="HHH"/>
    <property type="match status" value="1"/>
</dbReference>
<dbReference type="SMART" id="SM00525">
    <property type="entry name" value="FES"/>
    <property type="match status" value="1"/>
</dbReference>
<sequence length="308" mass="34673">MWSDYHRGVDTALVRQWYSTHQRDLPWRAEGISAWQILTSEVMLQQTPVARVIPAWQAWCERWPDAHSLSKASLGEVLSQWNRLGYPRRAKNMHQTAQIVAKDYGGELPRDVEALETLPGIGTYTARAIACFAYGVPVPVVDTNVKRVVARVEDGDQAAGHWSVGFGLDRVDQVSATGSATDYCQTQRGLMELGALVCTARSPKCGQCPLQHSCRWKAEGYPEDPSVKPRVQARYEGSDRQVRGIILGWLRDNPESLERDTLESLWPQATQRMRAVESLVRDGLIQRDSRADGEERFSLSWQQPGRGE</sequence>
<dbReference type="PROSITE" id="PS00764">
    <property type="entry name" value="ENDONUCLEASE_III_1"/>
    <property type="match status" value="1"/>
</dbReference>
<reference evidence="15 16" key="1">
    <citation type="submission" date="2018-02" db="EMBL/GenBank/DDBJ databases">
        <title>Complete genome of the streamlined marine actinobacterium Pontimonas salivibrio CL-TW6 adapted to coastal planktonic lifestype.</title>
        <authorList>
            <person name="Cho B.C."/>
            <person name="Hardies S.C."/>
            <person name="Jang G.I."/>
            <person name="Hwang C.Y."/>
        </authorList>
    </citation>
    <scope>NUCLEOTIDE SEQUENCE [LARGE SCALE GENOMIC DNA]</scope>
    <source>
        <strain evidence="15 16">CL-TW6</strain>
    </source>
</reference>
<dbReference type="InterPro" id="IPR004036">
    <property type="entry name" value="Endonuclease-III-like_CS2"/>
</dbReference>
<dbReference type="Proteomes" id="UP000243077">
    <property type="component" value="Chromosome"/>
</dbReference>
<dbReference type="InterPro" id="IPR004035">
    <property type="entry name" value="Endouclease-III_FeS-bd_BS"/>
</dbReference>
<dbReference type="CDD" id="cd00056">
    <property type="entry name" value="ENDO3c"/>
    <property type="match status" value="1"/>
</dbReference>
<name>A0A2L2BPL4_9MICO</name>
<dbReference type="GO" id="GO:0034039">
    <property type="term" value="F:8-oxo-7,8-dihydroguanine DNA N-glycosylase activity"/>
    <property type="evidence" value="ECO:0007669"/>
    <property type="project" value="TreeGrafter"/>
</dbReference>
<evidence type="ECO:0000256" key="12">
    <source>
        <dbReference type="ARBA" id="ARBA00023204"/>
    </source>
</evidence>
<evidence type="ECO:0000256" key="3">
    <source>
        <dbReference type="ARBA" id="ARBA00008343"/>
    </source>
</evidence>
<evidence type="ECO:0000313" key="15">
    <source>
        <dbReference type="EMBL" id="AVG23613.1"/>
    </source>
</evidence>
<organism evidence="15 16">
    <name type="scientific">Pontimonas salivibrio</name>
    <dbReference type="NCBI Taxonomy" id="1159327"/>
    <lineage>
        <taxon>Bacteria</taxon>
        <taxon>Bacillati</taxon>
        <taxon>Actinomycetota</taxon>
        <taxon>Actinomycetes</taxon>
        <taxon>Micrococcales</taxon>
        <taxon>Microbacteriaceae</taxon>
        <taxon>Pontimonas</taxon>
    </lineage>
</organism>
<evidence type="ECO:0000256" key="7">
    <source>
        <dbReference type="ARBA" id="ARBA00022723"/>
    </source>
</evidence>
<comment type="cofactor">
    <cofactor evidence="2">
        <name>[4Fe-4S] cluster</name>
        <dbReference type="ChEBI" id="CHEBI:49883"/>
    </cofactor>
</comment>
<dbReference type="EC" id="3.2.2.31" evidence="4"/>
<evidence type="ECO:0000256" key="2">
    <source>
        <dbReference type="ARBA" id="ARBA00001966"/>
    </source>
</evidence>
<keyword evidence="12" id="KW-0234">DNA repair</keyword>
<dbReference type="InterPro" id="IPR044298">
    <property type="entry name" value="MIG/MutY"/>
</dbReference>
<dbReference type="Pfam" id="PF00730">
    <property type="entry name" value="HhH-GPD"/>
    <property type="match status" value="1"/>
</dbReference>
<evidence type="ECO:0000256" key="8">
    <source>
        <dbReference type="ARBA" id="ARBA00022763"/>
    </source>
</evidence>
<dbReference type="Gene3D" id="1.10.340.30">
    <property type="entry name" value="Hypothetical protein, domain 2"/>
    <property type="match status" value="1"/>
</dbReference>
<keyword evidence="10" id="KW-0408">Iron</keyword>
<dbReference type="InterPro" id="IPR023170">
    <property type="entry name" value="HhH_base_excis_C"/>
</dbReference>
<keyword evidence="9" id="KW-0378">Hydrolase</keyword>
<evidence type="ECO:0000313" key="16">
    <source>
        <dbReference type="Proteomes" id="UP000243077"/>
    </source>
</evidence>
<dbReference type="Pfam" id="PF10576">
    <property type="entry name" value="EndIII_4Fe-2S"/>
    <property type="match status" value="1"/>
</dbReference>
<dbReference type="GO" id="GO:0006284">
    <property type="term" value="P:base-excision repair"/>
    <property type="evidence" value="ECO:0007669"/>
    <property type="project" value="InterPro"/>
</dbReference>
<dbReference type="AlphaFoldDB" id="A0A2L2BPL4"/>
<protein>
    <recommendedName>
        <fullName evidence="5">Adenine DNA glycosylase</fullName>
        <ecNumber evidence="4">3.2.2.31</ecNumber>
    </recommendedName>
</protein>
<dbReference type="Gene3D" id="1.10.1670.10">
    <property type="entry name" value="Helix-hairpin-Helix base-excision DNA repair enzymes (C-terminal)"/>
    <property type="match status" value="1"/>
</dbReference>
<dbReference type="GO" id="GO:0006298">
    <property type="term" value="P:mismatch repair"/>
    <property type="evidence" value="ECO:0007669"/>
    <property type="project" value="TreeGrafter"/>
</dbReference>
<dbReference type="InterPro" id="IPR011257">
    <property type="entry name" value="DNA_glycosylase"/>
</dbReference>
<keyword evidence="6" id="KW-0004">4Fe-4S</keyword>
<comment type="catalytic activity">
    <reaction evidence="1">
        <text>Hydrolyzes free adenine bases from 7,8-dihydro-8-oxoguanine:adenine mismatched double-stranded DNA, leaving an apurinic site.</text>
        <dbReference type="EC" id="3.2.2.31"/>
    </reaction>
</comment>
<evidence type="ECO:0000256" key="11">
    <source>
        <dbReference type="ARBA" id="ARBA00023014"/>
    </source>
</evidence>
<evidence type="ECO:0000256" key="4">
    <source>
        <dbReference type="ARBA" id="ARBA00012045"/>
    </source>
</evidence>
<dbReference type="GO" id="GO:0035485">
    <property type="term" value="F:adenine/guanine mispair binding"/>
    <property type="evidence" value="ECO:0007669"/>
    <property type="project" value="TreeGrafter"/>
</dbReference>
<dbReference type="SUPFAM" id="SSF48150">
    <property type="entry name" value="DNA-glycosylase"/>
    <property type="match status" value="1"/>
</dbReference>
<dbReference type="InterPro" id="IPR000445">
    <property type="entry name" value="HhH_motif"/>
</dbReference>
<dbReference type="InterPro" id="IPR003265">
    <property type="entry name" value="HhH-GPD_domain"/>
</dbReference>
<evidence type="ECO:0000256" key="1">
    <source>
        <dbReference type="ARBA" id="ARBA00000843"/>
    </source>
</evidence>
<keyword evidence="16" id="KW-1185">Reference proteome</keyword>
<keyword evidence="7" id="KW-0479">Metal-binding</keyword>
<comment type="similarity">
    <text evidence="3">Belongs to the Nth/MutY family.</text>
</comment>
<evidence type="ECO:0000256" key="6">
    <source>
        <dbReference type="ARBA" id="ARBA00022485"/>
    </source>
</evidence>
<evidence type="ECO:0000256" key="13">
    <source>
        <dbReference type="ARBA" id="ARBA00023295"/>
    </source>
</evidence>
<dbReference type="PROSITE" id="PS01155">
    <property type="entry name" value="ENDONUCLEASE_III_2"/>
    <property type="match status" value="1"/>
</dbReference>
<dbReference type="GO" id="GO:0051539">
    <property type="term" value="F:4 iron, 4 sulfur cluster binding"/>
    <property type="evidence" value="ECO:0007669"/>
    <property type="project" value="UniProtKB-KW"/>
</dbReference>
<dbReference type="SMART" id="SM00478">
    <property type="entry name" value="ENDO3c"/>
    <property type="match status" value="1"/>
</dbReference>
<dbReference type="KEGG" id="psai:C3B54_11628"/>
<dbReference type="GO" id="GO:0046872">
    <property type="term" value="F:metal ion binding"/>
    <property type="evidence" value="ECO:0007669"/>
    <property type="project" value="UniProtKB-KW"/>
</dbReference>
<evidence type="ECO:0000256" key="5">
    <source>
        <dbReference type="ARBA" id="ARBA00022023"/>
    </source>
</evidence>
<dbReference type="PANTHER" id="PTHR42944:SF1">
    <property type="entry name" value="ADENINE DNA GLYCOSYLASE"/>
    <property type="match status" value="1"/>
</dbReference>